<dbReference type="Proteomes" id="UP001222325">
    <property type="component" value="Unassembled WGS sequence"/>
</dbReference>
<gene>
    <name evidence="2" type="ORF">B0H15DRAFT_370437</name>
</gene>
<evidence type="ECO:0000313" key="2">
    <source>
        <dbReference type="EMBL" id="KAJ7085795.1"/>
    </source>
</evidence>
<dbReference type="AlphaFoldDB" id="A0AAD6U0V2"/>
<name>A0AAD6U0V2_9AGAR</name>
<protein>
    <submittedName>
        <fullName evidence="2">Uncharacterized protein</fullName>
    </submittedName>
</protein>
<organism evidence="2 3">
    <name type="scientific">Mycena belliarum</name>
    <dbReference type="NCBI Taxonomy" id="1033014"/>
    <lineage>
        <taxon>Eukaryota</taxon>
        <taxon>Fungi</taxon>
        <taxon>Dikarya</taxon>
        <taxon>Basidiomycota</taxon>
        <taxon>Agaricomycotina</taxon>
        <taxon>Agaricomycetes</taxon>
        <taxon>Agaricomycetidae</taxon>
        <taxon>Agaricales</taxon>
        <taxon>Marasmiineae</taxon>
        <taxon>Mycenaceae</taxon>
        <taxon>Mycena</taxon>
    </lineage>
</organism>
<sequence length="199" mass="22049">MGGPLVVVGVVFLFCFCFCFLVVLVFAALFSCSACLADCAGTRNAREIMAGRTVGTFLLRHPISSESVFFAVSAQLNYGERVSADNSPFLRVRRLLECAMYVYVFIFPFPPNRWLDLPPFPRPPGLLPGLSLTQTRNPPRRNDRRGRGVRTCDRPSAPFPPLPPAPKITRRRLPSPGQLPNALIRGSRPDKEVFAPDMG</sequence>
<accession>A0AAD6U0V2</accession>
<feature type="region of interest" description="Disordered" evidence="1">
    <location>
        <begin position="127"/>
        <end position="199"/>
    </location>
</feature>
<feature type="compositionally biased region" description="Basic residues" evidence="1">
    <location>
        <begin position="138"/>
        <end position="148"/>
    </location>
</feature>
<feature type="compositionally biased region" description="Basic and acidic residues" evidence="1">
    <location>
        <begin position="187"/>
        <end position="199"/>
    </location>
</feature>
<evidence type="ECO:0000256" key="1">
    <source>
        <dbReference type="SAM" id="MobiDB-lite"/>
    </source>
</evidence>
<reference evidence="2" key="1">
    <citation type="submission" date="2023-03" db="EMBL/GenBank/DDBJ databases">
        <title>Massive genome expansion in bonnet fungi (Mycena s.s.) driven by repeated elements and novel gene families across ecological guilds.</title>
        <authorList>
            <consortium name="Lawrence Berkeley National Laboratory"/>
            <person name="Harder C.B."/>
            <person name="Miyauchi S."/>
            <person name="Viragh M."/>
            <person name="Kuo A."/>
            <person name="Thoen E."/>
            <person name="Andreopoulos B."/>
            <person name="Lu D."/>
            <person name="Skrede I."/>
            <person name="Drula E."/>
            <person name="Henrissat B."/>
            <person name="Morin E."/>
            <person name="Kohler A."/>
            <person name="Barry K."/>
            <person name="LaButti K."/>
            <person name="Morin E."/>
            <person name="Salamov A."/>
            <person name="Lipzen A."/>
            <person name="Mereny Z."/>
            <person name="Hegedus B."/>
            <person name="Baldrian P."/>
            <person name="Stursova M."/>
            <person name="Weitz H."/>
            <person name="Taylor A."/>
            <person name="Grigoriev I.V."/>
            <person name="Nagy L.G."/>
            <person name="Martin F."/>
            <person name="Kauserud H."/>
        </authorList>
    </citation>
    <scope>NUCLEOTIDE SEQUENCE</scope>
    <source>
        <strain evidence="2">CBHHK173m</strain>
    </source>
</reference>
<comment type="caution">
    <text evidence="2">The sequence shown here is derived from an EMBL/GenBank/DDBJ whole genome shotgun (WGS) entry which is preliminary data.</text>
</comment>
<evidence type="ECO:0000313" key="3">
    <source>
        <dbReference type="Proteomes" id="UP001222325"/>
    </source>
</evidence>
<dbReference type="EMBL" id="JARJCN010000033">
    <property type="protein sequence ID" value="KAJ7085795.1"/>
    <property type="molecule type" value="Genomic_DNA"/>
</dbReference>
<proteinExistence type="predicted"/>
<feature type="compositionally biased region" description="Pro residues" evidence="1">
    <location>
        <begin position="157"/>
        <end position="166"/>
    </location>
</feature>
<keyword evidence="3" id="KW-1185">Reference proteome</keyword>